<sequence length="186" mass="21771">MRRADMMKEQMELEFKEMDRMYANGEFRIYGRDTNRLFKEIDIIRRKQIELASDHVHLETLDDLSPHFSGDMEEDYKRNMAYFNRKKIEIENLRDKLDTLGQIMHEFYSKTESNPHIGDATQEESDSEPITLTHPQEYFAALQALREDRISQSSSPSTTDIPETDPSSPRESISVDSVDQSTIIED</sequence>
<dbReference type="EMBL" id="LN728507">
    <property type="protein sequence ID" value="CEP12829.1"/>
    <property type="molecule type" value="Genomic_DNA"/>
</dbReference>
<evidence type="ECO:0000256" key="1">
    <source>
        <dbReference type="SAM" id="MobiDB-lite"/>
    </source>
</evidence>
<accession>A0A0B7NCU5</accession>
<name>A0A0B7NCU5_9FUNG</name>
<dbReference type="OrthoDB" id="2419780at2759"/>
<gene>
    <name evidence="2" type="primary">PARPA_06827.1 scaffold 24200</name>
</gene>
<evidence type="ECO:0000313" key="2">
    <source>
        <dbReference type="EMBL" id="CEP12829.1"/>
    </source>
</evidence>
<evidence type="ECO:0000313" key="3">
    <source>
        <dbReference type="Proteomes" id="UP000054107"/>
    </source>
</evidence>
<protein>
    <submittedName>
        <fullName evidence="2">Uncharacterized protein</fullName>
    </submittedName>
</protein>
<dbReference type="AlphaFoldDB" id="A0A0B7NCU5"/>
<proteinExistence type="predicted"/>
<reference evidence="2 3" key="1">
    <citation type="submission" date="2014-09" db="EMBL/GenBank/DDBJ databases">
        <authorList>
            <person name="Ellenberger Sabrina"/>
        </authorList>
    </citation>
    <scope>NUCLEOTIDE SEQUENCE [LARGE SCALE GENOMIC DNA]</scope>
    <source>
        <strain evidence="2 3">CBS 412.66</strain>
    </source>
</reference>
<organism evidence="2 3">
    <name type="scientific">Parasitella parasitica</name>
    <dbReference type="NCBI Taxonomy" id="35722"/>
    <lineage>
        <taxon>Eukaryota</taxon>
        <taxon>Fungi</taxon>
        <taxon>Fungi incertae sedis</taxon>
        <taxon>Mucoromycota</taxon>
        <taxon>Mucoromycotina</taxon>
        <taxon>Mucoromycetes</taxon>
        <taxon>Mucorales</taxon>
        <taxon>Mucorineae</taxon>
        <taxon>Mucoraceae</taxon>
        <taxon>Parasitella</taxon>
    </lineage>
</organism>
<dbReference type="Proteomes" id="UP000054107">
    <property type="component" value="Unassembled WGS sequence"/>
</dbReference>
<feature type="compositionally biased region" description="Polar residues" evidence="1">
    <location>
        <begin position="151"/>
        <end position="186"/>
    </location>
</feature>
<keyword evidence="3" id="KW-1185">Reference proteome</keyword>
<feature type="region of interest" description="Disordered" evidence="1">
    <location>
        <begin position="147"/>
        <end position="186"/>
    </location>
</feature>